<evidence type="ECO:0000313" key="3">
    <source>
        <dbReference type="EMBL" id="KAK8875843.1"/>
    </source>
</evidence>
<evidence type="ECO:0000313" key="4">
    <source>
        <dbReference type="Proteomes" id="UP001470230"/>
    </source>
</evidence>
<dbReference type="InterPro" id="IPR004843">
    <property type="entry name" value="Calcineurin-like_PHP"/>
</dbReference>
<dbReference type="Proteomes" id="UP001470230">
    <property type="component" value="Unassembled WGS sequence"/>
</dbReference>
<proteinExistence type="predicted"/>
<reference evidence="3 4" key="1">
    <citation type="submission" date="2024-04" db="EMBL/GenBank/DDBJ databases">
        <title>Tritrichomonas musculus Genome.</title>
        <authorList>
            <person name="Alves-Ferreira E."/>
            <person name="Grigg M."/>
            <person name="Lorenzi H."/>
            <person name="Galac M."/>
        </authorList>
    </citation>
    <scope>NUCLEOTIDE SEQUENCE [LARGE SCALE GENOMIC DNA]</scope>
    <source>
        <strain evidence="3 4">EAF2021</strain>
    </source>
</reference>
<dbReference type="PANTHER" id="PTHR14795">
    <property type="entry name" value="HELICASE RELATED"/>
    <property type="match status" value="1"/>
</dbReference>
<evidence type="ECO:0000256" key="1">
    <source>
        <dbReference type="SAM" id="Phobius"/>
    </source>
</evidence>
<keyword evidence="1 3" id="KW-0812">Transmembrane</keyword>
<evidence type="ECO:0000259" key="2">
    <source>
        <dbReference type="Pfam" id="PF00149"/>
    </source>
</evidence>
<dbReference type="PANTHER" id="PTHR14795:SF0">
    <property type="entry name" value="TRANSMEMBRANE PROTEIN 62"/>
    <property type="match status" value="1"/>
</dbReference>
<protein>
    <submittedName>
        <fullName evidence="3">Transmembrane protein 62</fullName>
    </submittedName>
</protein>
<keyword evidence="1" id="KW-0472">Membrane</keyword>
<dbReference type="EMBL" id="JAPFFF010000012">
    <property type="protein sequence ID" value="KAK8875843.1"/>
    <property type="molecule type" value="Genomic_DNA"/>
</dbReference>
<name>A0ABR2JES1_9EUKA</name>
<feature type="transmembrane region" description="Helical" evidence="1">
    <location>
        <begin position="640"/>
        <end position="661"/>
    </location>
</feature>
<keyword evidence="4" id="KW-1185">Reference proteome</keyword>
<dbReference type="Pfam" id="PF00149">
    <property type="entry name" value="Metallophos"/>
    <property type="match status" value="1"/>
</dbReference>
<dbReference type="SUPFAM" id="SSF56300">
    <property type="entry name" value="Metallo-dependent phosphatases"/>
    <property type="match status" value="1"/>
</dbReference>
<feature type="domain" description="Calcineurin-like phosphoesterase" evidence="2">
    <location>
        <begin position="62"/>
        <end position="286"/>
    </location>
</feature>
<accession>A0ABR2JES1</accession>
<organism evidence="3 4">
    <name type="scientific">Tritrichomonas musculus</name>
    <dbReference type="NCBI Taxonomy" id="1915356"/>
    <lineage>
        <taxon>Eukaryota</taxon>
        <taxon>Metamonada</taxon>
        <taxon>Parabasalia</taxon>
        <taxon>Tritrichomonadida</taxon>
        <taxon>Tritrichomonadidae</taxon>
        <taxon>Tritrichomonas</taxon>
    </lineage>
</organism>
<feature type="transmembrane region" description="Helical" evidence="1">
    <location>
        <begin position="595"/>
        <end position="619"/>
    </location>
</feature>
<feature type="transmembrane region" description="Helical" evidence="1">
    <location>
        <begin position="544"/>
        <end position="565"/>
    </location>
</feature>
<feature type="transmembrane region" description="Helical" evidence="1">
    <location>
        <begin position="12"/>
        <end position="33"/>
    </location>
</feature>
<sequence>MINDNDKFYLFPYFLTQFGLMIIFFFLLFFGAYKEDKLKVGEITSNSNNVSWDSDIDPIMLMQLTDTHLNYKAKKQTKAKQLQIALNQSTAIYNPSLIFISGDLVDNKDPAKNDIGYGNQHVKDYILYQSVLDSIQNFDKTKLIDIAGNHDEYGVGDLNSQHHNVMNYSIYFSNLFHESRNLQKFWISRKETEEVEIFSINPYWHPVPHAKLAFNIFPTTPFLDELEKNLLLEFEKSDKPRIIQCHFPLNLWIGTNLVKTSSTKKNIFDILKSANISLFVTGHWHPFNKIISHHEGFLEIVCSDLTTHRRFGLITIDNNHLSFHDATIDSPLRFIVTHPIPMEQLSSQSVFNDKNTEVRVLVFTHRTDLKITATFTSNECACVLNKVKLNYIRETKNGAMLYSAPIPSNLSYNCKYHLSLSGDLFKNRNISVDESNEKEFDFVIGDSVFLPPENNFFRPSWKIIIYVTLAFLWFFLFVITFPFTNITKKFNSKLKVTELNEWIFGNEINSCTTFKYIRNLIKSIFLGPFSMNERINNCSLPLSLRIYLFCIVLYPLFMPVSFILVEKYLGIIWTYGYILKGKATIDLWGVKYSCLFVSVFLMPVVLFCSTYSSVFPAYLISSNSNFPLKSKINKCILISVFDLLLILVGISGTFFLGYYFLIEAVGWILTLLSPMFVLIPVLTFIWLLVYVVKLIKNKGQVRQNIEDTLDRQKLIYSQM</sequence>
<dbReference type="Gene3D" id="3.60.21.10">
    <property type="match status" value="1"/>
</dbReference>
<comment type="caution">
    <text evidence="3">The sequence shown here is derived from an EMBL/GenBank/DDBJ whole genome shotgun (WGS) entry which is preliminary data.</text>
</comment>
<feature type="transmembrane region" description="Helical" evidence="1">
    <location>
        <begin position="667"/>
        <end position="692"/>
    </location>
</feature>
<dbReference type="InterPro" id="IPR029052">
    <property type="entry name" value="Metallo-depent_PP-like"/>
</dbReference>
<feature type="transmembrane region" description="Helical" evidence="1">
    <location>
        <begin position="463"/>
        <end position="483"/>
    </location>
</feature>
<keyword evidence="1" id="KW-1133">Transmembrane helix</keyword>
<gene>
    <name evidence="3" type="ORF">M9Y10_006018</name>
</gene>